<protein>
    <submittedName>
        <fullName evidence="1">Uncharacterized protein</fullName>
    </submittedName>
</protein>
<accession>A0A9W8JSF1</accession>
<reference evidence="1" key="1">
    <citation type="submission" date="2022-07" db="EMBL/GenBank/DDBJ databases">
        <title>Genome Sequence of Agrocybe chaxingu.</title>
        <authorList>
            <person name="Buettner E."/>
        </authorList>
    </citation>
    <scope>NUCLEOTIDE SEQUENCE</scope>
    <source>
        <strain evidence="1">MP-N11</strain>
    </source>
</reference>
<name>A0A9W8JSF1_9AGAR</name>
<dbReference type="EMBL" id="JANKHO010001525">
    <property type="protein sequence ID" value="KAJ3500897.1"/>
    <property type="molecule type" value="Genomic_DNA"/>
</dbReference>
<comment type="caution">
    <text evidence="1">The sequence shown here is derived from an EMBL/GenBank/DDBJ whole genome shotgun (WGS) entry which is preliminary data.</text>
</comment>
<proteinExistence type="predicted"/>
<dbReference type="AlphaFoldDB" id="A0A9W8JSF1"/>
<organism evidence="1 2">
    <name type="scientific">Agrocybe chaxingu</name>
    <dbReference type="NCBI Taxonomy" id="84603"/>
    <lineage>
        <taxon>Eukaryota</taxon>
        <taxon>Fungi</taxon>
        <taxon>Dikarya</taxon>
        <taxon>Basidiomycota</taxon>
        <taxon>Agaricomycotina</taxon>
        <taxon>Agaricomycetes</taxon>
        <taxon>Agaricomycetidae</taxon>
        <taxon>Agaricales</taxon>
        <taxon>Agaricineae</taxon>
        <taxon>Strophariaceae</taxon>
        <taxon>Agrocybe</taxon>
    </lineage>
</organism>
<gene>
    <name evidence="1" type="ORF">NLJ89_g9584</name>
</gene>
<sequence>MVLLDRLPVDDCCAAANGPSGAANGPATPKVYDKCYGAANGDNGAASTATVPLCSRMSTPFLSQAATIVCLCRRPLMPALRSASLLKSFTDFGNPDASAATSRALQIIIAPTCAAAGGMEPLRHFAFPQSTICYACCCPMGTQRSNHSKAVGKNCRGSDVFKRLAKAYWVRGLEARYGLIRDASVSSEAKFAELVDTLEAEIASMETDLAAVTELTGVELDIAPFIELFELAAAVVIEALVHDDALVHEPEILAILQIAVSVASALHDIYWMLVVLYTVSR</sequence>
<evidence type="ECO:0000313" key="1">
    <source>
        <dbReference type="EMBL" id="KAJ3500897.1"/>
    </source>
</evidence>
<evidence type="ECO:0000313" key="2">
    <source>
        <dbReference type="Proteomes" id="UP001148786"/>
    </source>
</evidence>
<dbReference type="Proteomes" id="UP001148786">
    <property type="component" value="Unassembled WGS sequence"/>
</dbReference>
<keyword evidence="2" id="KW-1185">Reference proteome</keyword>